<evidence type="ECO:0000259" key="1">
    <source>
        <dbReference type="Pfam" id="PF12651"/>
    </source>
</evidence>
<accession>A0ABS3SQQ5</accession>
<protein>
    <submittedName>
        <fullName evidence="2">Ribbon-helix-helix domain-containing protein</fullName>
    </submittedName>
</protein>
<keyword evidence="3" id="KW-1185">Reference proteome</keyword>
<dbReference type="RefSeq" id="WP_208232331.1">
    <property type="nucleotide sequence ID" value="NZ_JAGEVG010000002.1"/>
</dbReference>
<dbReference type="SUPFAM" id="SSF47598">
    <property type="entry name" value="Ribbon-helix-helix"/>
    <property type="match status" value="1"/>
</dbReference>
<feature type="domain" description="Predicted DNA-binding protein ribbon-helix-helix" evidence="1">
    <location>
        <begin position="4"/>
        <end position="41"/>
    </location>
</feature>
<reference evidence="2 3" key="1">
    <citation type="submission" date="2021-03" db="EMBL/GenBank/DDBJ databases">
        <title>Gelidibacter sp. nov., isolated from costal sediment.</title>
        <authorList>
            <person name="Lun K.-Y."/>
        </authorList>
    </citation>
    <scope>NUCLEOTIDE SEQUENCE [LARGE SCALE GENOMIC DNA]</scope>
    <source>
        <strain evidence="2 3">DF109</strain>
    </source>
</reference>
<name>A0ABS3SQQ5_9FLAO</name>
<comment type="caution">
    <text evidence="2">The sequence shown here is derived from an EMBL/GenBank/DDBJ whole genome shotgun (WGS) entry which is preliminary data.</text>
</comment>
<sequence length="81" mass="9447">MATFTSSLPDELLEKLSKLAKELKMPKNKLIEKALQLYLEEITRAQYVKSFQRANKSQEILDMAEEGMADYFKMITDLEKE</sequence>
<proteinExistence type="predicted"/>
<dbReference type="InterPro" id="IPR038733">
    <property type="entry name" value="Predicted_DNA_bind_prot_RHH"/>
</dbReference>
<gene>
    <name evidence="2" type="ORF">J4051_03160</name>
</gene>
<dbReference type="Pfam" id="PF12651">
    <property type="entry name" value="RHH_3"/>
    <property type="match status" value="1"/>
</dbReference>
<evidence type="ECO:0000313" key="3">
    <source>
        <dbReference type="Proteomes" id="UP000681315"/>
    </source>
</evidence>
<dbReference type="InterPro" id="IPR013321">
    <property type="entry name" value="Arc_rbn_hlx_hlx"/>
</dbReference>
<dbReference type="Gene3D" id="1.10.1220.10">
    <property type="entry name" value="Met repressor-like"/>
    <property type="match status" value="1"/>
</dbReference>
<dbReference type="Proteomes" id="UP000681315">
    <property type="component" value="Unassembled WGS sequence"/>
</dbReference>
<dbReference type="InterPro" id="IPR010985">
    <property type="entry name" value="Ribbon_hlx_hlx"/>
</dbReference>
<evidence type="ECO:0000313" key="2">
    <source>
        <dbReference type="EMBL" id="MBO3097253.1"/>
    </source>
</evidence>
<dbReference type="EMBL" id="JAGEVG010000002">
    <property type="protein sequence ID" value="MBO3097253.1"/>
    <property type="molecule type" value="Genomic_DNA"/>
</dbReference>
<organism evidence="2 3">
    <name type="scientific">Gelidibacter pelagius</name>
    <dbReference type="NCBI Taxonomy" id="2819985"/>
    <lineage>
        <taxon>Bacteria</taxon>
        <taxon>Pseudomonadati</taxon>
        <taxon>Bacteroidota</taxon>
        <taxon>Flavobacteriia</taxon>
        <taxon>Flavobacteriales</taxon>
        <taxon>Flavobacteriaceae</taxon>
        <taxon>Gelidibacter</taxon>
    </lineage>
</organism>